<dbReference type="RefSeq" id="WP_126701206.1">
    <property type="nucleotide sequence ID" value="NZ_RWKW01000065.1"/>
</dbReference>
<comment type="caution">
    <text evidence="2">The sequence shown here is derived from an EMBL/GenBank/DDBJ whole genome shotgun (WGS) entry which is preliminary data.</text>
</comment>
<evidence type="ECO:0000256" key="1">
    <source>
        <dbReference type="SAM" id="MobiDB-lite"/>
    </source>
</evidence>
<sequence length="64" mass="7013">MSRDARKEAAKAPARKTEAPLSDVPDAGAMGEKAIRPIDLEPRSNGENDWQDERPAQKRPASDI</sequence>
<dbReference type="AlphaFoldDB" id="A0A429YUK5"/>
<accession>A0A429YUK5</accession>
<dbReference type="Proteomes" id="UP000278398">
    <property type="component" value="Unassembled WGS sequence"/>
</dbReference>
<feature type="compositionally biased region" description="Basic and acidic residues" evidence="1">
    <location>
        <begin position="1"/>
        <end position="18"/>
    </location>
</feature>
<gene>
    <name evidence="2" type="ORF">EJC49_17380</name>
</gene>
<keyword evidence="3" id="KW-1185">Reference proteome</keyword>
<organism evidence="2 3">
    <name type="scientific">Aquibium carbonis</name>
    <dbReference type="NCBI Taxonomy" id="2495581"/>
    <lineage>
        <taxon>Bacteria</taxon>
        <taxon>Pseudomonadati</taxon>
        <taxon>Pseudomonadota</taxon>
        <taxon>Alphaproteobacteria</taxon>
        <taxon>Hyphomicrobiales</taxon>
        <taxon>Phyllobacteriaceae</taxon>
        <taxon>Aquibium</taxon>
    </lineage>
</organism>
<dbReference type="EMBL" id="RWKW01000065">
    <property type="protein sequence ID" value="RST85115.1"/>
    <property type="molecule type" value="Genomic_DNA"/>
</dbReference>
<evidence type="ECO:0000313" key="3">
    <source>
        <dbReference type="Proteomes" id="UP000278398"/>
    </source>
</evidence>
<name>A0A429YUK5_9HYPH</name>
<protein>
    <submittedName>
        <fullName evidence="2">Uncharacterized protein</fullName>
    </submittedName>
</protein>
<feature type="region of interest" description="Disordered" evidence="1">
    <location>
        <begin position="1"/>
        <end position="64"/>
    </location>
</feature>
<evidence type="ECO:0000313" key="2">
    <source>
        <dbReference type="EMBL" id="RST85115.1"/>
    </source>
</evidence>
<reference evidence="2 3" key="1">
    <citation type="submission" date="2018-12" db="EMBL/GenBank/DDBJ databases">
        <title>Mesorhizobium carbonis sp. nov., isolated from coal mine water.</title>
        <authorList>
            <person name="Xin W."/>
            <person name="Xu Z."/>
            <person name="Xiang F."/>
            <person name="Zhang J."/>
            <person name="Xi L."/>
            <person name="Liu J."/>
        </authorList>
    </citation>
    <scope>NUCLEOTIDE SEQUENCE [LARGE SCALE GENOMIC DNA]</scope>
    <source>
        <strain evidence="2 3">B2.3</strain>
    </source>
</reference>
<feature type="compositionally biased region" description="Basic and acidic residues" evidence="1">
    <location>
        <begin position="33"/>
        <end position="64"/>
    </location>
</feature>
<proteinExistence type="predicted"/>